<dbReference type="Gene3D" id="2.40.290.10">
    <property type="match status" value="1"/>
</dbReference>
<dbReference type="SUPFAM" id="SSF101420">
    <property type="entry name" value="C-terminal domain of Ku80"/>
    <property type="match status" value="1"/>
</dbReference>
<dbReference type="PANTHER" id="PTHR12604:SF4">
    <property type="entry name" value="X-RAY REPAIR CROSS-COMPLEMENTING PROTEIN 5"/>
    <property type="match status" value="1"/>
</dbReference>
<keyword evidence="12" id="KW-0779">Telomere</keyword>
<dbReference type="Pfam" id="PF02735">
    <property type="entry name" value="Ku"/>
    <property type="match status" value="1"/>
</dbReference>
<keyword evidence="14" id="KW-0233">DNA recombination</keyword>
<dbReference type="STRING" id="1314778.A0A5C3PQT2"/>
<name>A0A5C3PQT2_9APHY</name>
<keyword evidence="13" id="KW-0238">DNA-binding</keyword>
<evidence type="ECO:0000256" key="10">
    <source>
        <dbReference type="ARBA" id="ARBA00022806"/>
    </source>
</evidence>
<sequence length="911" mass="102656">MFLVDTSPSMGKTREVQIPGTNGGDPETIEMTNLEWSLQYVMLKIQEMVRGYYWIIFNGRKTDKCGVIVFGSEETKNLIHAEHGGYDNVNEYIPIAQPNAGTLAKLAALEPSTVYGEPIDALIVGIETQDRFLGNKKTWTRKIVLLTDGESPMEVEDWEATVQKMNALNVSLTVVGVDFDDELLPFHEENKSEIKRANETFYHQLTSKLDHGVVGNCDFALQEISRPDVRTVKSTLMPTILRLGDTQTRDEEAIELVVKTSKCTALARPKGWKRFGRRKLTPEEEAAKMDVDDDDIIFAQLRMRSEYFLETDENKEKGADGDGTDDEEERERARDDAAKDVVKIEKEELVRGYKYGASFAPAPEGGFPKLQTRKGMDICGFFSIKNFRRELSMGEVYYVWADPANPMSQVALSSIVQAMYEKGVMAIARWVSRDGMDPKMGVLYPSVFDEIDCFLWVQVGFSLASACVKTTDIAQMPFAEDVRNFPFPSLETLINKKGEIVTEHPYLPTKEQLEAMENFVDAMDLSDAGEKDEGGDRQPWFDTRLSYNPAIHRTKQAQFHAAVVRDLNRHPVPPPHPELLKYFEPPRRVLKRAREAIEECKKAFNVREVPKKVVRARKEEHVHARDEDEDMLLLDQKQPGPSQSQRLTQSKSFAQTEQHSPGRSKTEKKKAAQDSDSGSETEPEDDEDLLLNAAPQRERAPPLPTPARSMSPERDPAVDRMRAPGRIVGASFPLEDFQKNISRGDVVTKAVEDLAFVIKDVISKPFSSRRFDEMLACMHELRKVALQEDEIDAWNTFIRELHDTCMEQKPGNKAFWDKVRGVGRPLSLISDSEAAEQGGKSNVSEAQAQEVRLSTITMSDVKISTFGLVHTGVAGRITGFLKVVLLVSCRVLTYSHKSFIICMLVGVLKRA</sequence>
<accession>A0A5C3PQT2</accession>
<dbReference type="SUPFAM" id="SSF100939">
    <property type="entry name" value="SPOC domain-like"/>
    <property type="match status" value="1"/>
</dbReference>
<dbReference type="InterPro" id="IPR036494">
    <property type="entry name" value="Ku_C_sf"/>
</dbReference>
<feature type="domain" description="VWFA" evidence="19">
    <location>
        <begin position="1"/>
        <end position="240"/>
    </location>
</feature>
<evidence type="ECO:0000256" key="17">
    <source>
        <dbReference type="ARBA" id="ARBA00031847"/>
    </source>
</evidence>
<feature type="compositionally biased region" description="Acidic residues" evidence="18">
    <location>
        <begin position="677"/>
        <end position="689"/>
    </location>
</feature>
<dbReference type="AlphaFoldDB" id="A0A5C3PQT2"/>
<dbReference type="InterPro" id="IPR014893">
    <property type="entry name" value="Ku_PK_bind"/>
</dbReference>
<evidence type="ECO:0000256" key="8">
    <source>
        <dbReference type="ARBA" id="ARBA00022763"/>
    </source>
</evidence>
<dbReference type="GO" id="GO:0000781">
    <property type="term" value="C:chromosome, telomeric region"/>
    <property type="evidence" value="ECO:0007669"/>
    <property type="project" value="UniProtKB-SubCell"/>
</dbReference>
<dbReference type="FunCoup" id="A0A5C3PQT2">
    <property type="interactions" value="440"/>
</dbReference>
<dbReference type="GO" id="GO:0006303">
    <property type="term" value="P:double-strand break repair via nonhomologous end joining"/>
    <property type="evidence" value="ECO:0007669"/>
    <property type="project" value="InterPro"/>
</dbReference>
<dbReference type="InterPro" id="IPR016194">
    <property type="entry name" value="SPOC-like_C_dom_sf"/>
</dbReference>
<dbReference type="GO" id="GO:0043564">
    <property type="term" value="C:Ku70:Ku80 complex"/>
    <property type="evidence" value="ECO:0007669"/>
    <property type="project" value="InterPro"/>
</dbReference>
<feature type="compositionally biased region" description="Basic and acidic residues" evidence="18">
    <location>
        <begin position="711"/>
        <end position="720"/>
    </location>
</feature>
<evidence type="ECO:0000256" key="2">
    <source>
        <dbReference type="ARBA" id="ARBA00004574"/>
    </source>
</evidence>
<keyword evidence="15" id="KW-0234">DNA repair</keyword>
<evidence type="ECO:0000256" key="4">
    <source>
        <dbReference type="ARBA" id="ARBA00012551"/>
    </source>
</evidence>
<dbReference type="EMBL" id="ML211018">
    <property type="protein sequence ID" value="TFK91517.1"/>
    <property type="molecule type" value="Genomic_DNA"/>
</dbReference>
<dbReference type="InterPro" id="IPR006164">
    <property type="entry name" value="DNA_bd_Ku70/Ku80"/>
</dbReference>
<feature type="compositionally biased region" description="Basic and acidic residues" evidence="18">
    <location>
        <begin position="310"/>
        <end position="320"/>
    </location>
</feature>
<protein>
    <recommendedName>
        <fullName evidence="5">ATP-dependent DNA helicase II subunit 2</fullName>
        <ecNumber evidence="4">3.6.4.12</ecNumber>
    </recommendedName>
    <alternativeName>
        <fullName evidence="17">ATP-dependent DNA helicase II subunit Ku80</fullName>
    </alternativeName>
</protein>
<comment type="similarity">
    <text evidence="3">Belongs to the ku80 family.</text>
</comment>
<dbReference type="GO" id="GO:0006310">
    <property type="term" value="P:DNA recombination"/>
    <property type="evidence" value="ECO:0007669"/>
    <property type="project" value="UniProtKB-KW"/>
</dbReference>
<feature type="compositionally biased region" description="Polar residues" evidence="18">
    <location>
        <begin position="639"/>
        <end position="663"/>
    </location>
</feature>
<feature type="region of interest" description="Disordered" evidence="18">
    <location>
        <begin position="1"/>
        <end position="26"/>
    </location>
</feature>
<dbReference type="SUPFAM" id="SSF53300">
    <property type="entry name" value="vWA-like"/>
    <property type="match status" value="1"/>
</dbReference>
<dbReference type="Pfam" id="PF08785">
    <property type="entry name" value="Ku_PK_bind"/>
    <property type="match status" value="1"/>
</dbReference>
<evidence type="ECO:0000313" key="21">
    <source>
        <dbReference type="Proteomes" id="UP000308197"/>
    </source>
</evidence>
<evidence type="ECO:0000259" key="19">
    <source>
        <dbReference type="PROSITE" id="PS50234"/>
    </source>
</evidence>
<dbReference type="GO" id="GO:0000723">
    <property type="term" value="P:telomere maintenance"/>
    <property type="evidence" value="ECO:0007669"/>
    <property type="project" value="InterPro"/>
</dbReference>
<feature type="compositionally biased region" description="Polar residues" evidence="18">
    <location>
        <begin position="1"/>
        <end position="10"/>
    </location>
</feature>
<keyword evidence="8" id="KW-0227">DNA damage</keyword>
<evidence type="ECO:0000313" key="20">
    <source>
        <dbReference type="EMBL" id="TFK91517.1"/>
    </source>
</evidence>
<reference evidence="20 21" key="1">
    <citation type="journal article" date="2019" name="Nat. Ecol. Evol.">
        <title>Megaphylogeny resolves global patterns of mushroom evolution.</title>
        <authorList>
            <person name="Varga T."/>
            <person name="Krizsan K."/>
            <person name="Foldi C."/>
            <person name="Dima B."/>
            <person name="Sanchez-Garcia M."/>
            <person name="Sanchez-Ramirez S."/>
            <person name="Szollosi G.J."/>
            <person name="Szarkandi J.G."/>
            <person name="Papp V."/>
            <person name="Albert L."/>
            <person name="Andreopoulos W."/>
            <person name="Angelini C."/>
            <person name="Antonin V."/>
            <person name="Barry K.W."/>
            <person name="Bougher N.L."/>
            <person name="Buchanan P."/>
            <person name="Buyck B."/>
            <person name="Bense V."/>
            <person name="Catcheside P."/>
            <person name="Chovatia M."/>
            <person name="Cooper J."/>
            <person name="Damon W."/>
            <person name="Desjardin D."/>
            <person name="Finy P."/>
            <person name="Geml J."/>
            <person name="Haridas S."/>
            <person name="Hughes K."/>
            <person name="Justo A."/>
            <person name="Karasinski D."/>
            <person name="Kautmanova I."/>
            <person name="Kiss B."/>
            <person name="Kocsube S."/>
            <person name="Kotiranta H."/>
            <person name="LaButti K.M."/>
            <person name="Lechner B.E."/>
            <person name="Liimatainen K."/>
            <person name="Lipzen A."/>
            <person name="Lukacs Z."/>
            <person name="Mihaltcheva S."/>
            <person name="Morgado L.N."/>
            <person name="Niskanen T."/>
            <person name="Noordeloos M.E."/>
            <person name="Ohm R.A."/>
            <person name="Ortiz-Santana B."/>
            <person name="Ovrebo C."/>
            <person name="Racz N."/>
            <person name="Riley R."/>
            <person name="Savchenko A."/>
            <person name="Shiryaev A."/>
            <person name="Soop K."/>
            <person name="Spirin V."/>
            <person name="Szebenyi C."/>
            <person name="Tomsovsky M."/>
            <person name="Tulloss R.E."/>
            <person name="Uehling J."/>
            <person name="Grigoriev I.V."/>
            <person name="Vagvolgyi C."/>
            <person name="Papp T."/>
            <person name="Martin F.M."/>
            <person name="Miettinen O."/>
            <person name="Hibbett D.S."/>
            <person name="Nagy L.G."/>
        </authorList>
    </citation>
    <scope>NUCLEOTIDE SEQUENCE [LARGE SCALE GENOMIC DNA]</scope>
    <source>
        <strain evidence="20 21">HHB13444</strain>
    </source>
</reference>
<dbReference type="Gene3D" id="3.40.50.410">
    <property type="entry name" value="von Willebrand factor, type A domain"/>
    <property type="match status" value="1"/>
</dbReference>
<dbReference type="FunFam" id="1.10.1600.10:FF:000002">
    <property type="entry name" value="X-ray repair cross-complementing protein 5"/>
    <property type="match status" value="1"/>
</dbReference>
<evidence type="ECO:0000256" key="1">
    <source>
        <dbReference type="ARBA" id="ARBA00004123"/>
    </source>
</evidence>
<keyword evidence="6" id="KW-0158">Chromosome</keyword>
<comment type="subcellular location">
    <subcellularLocation>
        <location evidence="2">Chromosome</location>
        <location evidence="2">Telomere</location>
    </subcellularLocation>
    <subcellularLocation>
        <location evidence="1">Nucleus</location>
    </subcellularLocation>
</comment>
<dbReference type="GO" id="GO:0003678">
    <property type="term" value="F:DNA helicase activity"/>
    <property type="evidence" value="ECO:0007669"/>
    <property type="project" value="UniProtKB-EC"/>
</dbReference>
<dbReference type="InterPro" id="IPR024193">
    <property type="entry name" value="Ku80"/>
</dbReference>
<feature type="region of interest" description="Disordered" evidence="18">
    <location>
        <begin position="310"/>
        <end position="337"/>
    </location>
</feature>
<proteinExistence type="inferred from homology"/>
<keyword evidence="16" id="KW-0539">Nucleus</keyword>
<dbReference type="PANTHER" id="PTHR12604">
    <property type="entry name" value="KU AUTOANTIGEN DNA HELICASE"/>
    <property type="match status" value="1"/>
</dbReference>
<dbReference type="CDD" id="cd00873">
    <property type="entry name" value="KU80"/>
    <property type="match status" value="1"/>
</dbReference>
<evidence type="ECO:0000256" key="16">
    <source>
        <dbReference type="ARBA" id="ARBA00023242"/>
    </source>
</evidence>
<dbReference type="SMART" id="SM00559">
    <property type="entry name" value="Ku78"/>
    <property type="match status" value="1"/>
</dbReference>
<evidence type="ECO:0000256" key="14">
    <source>
        <dbReference type="ARBA" id="ARBA00023172"/>
    </source>
</evidence>
<evidence type="ECO:0000256" key="12">
    <source>
        <dbReference type="ARBA" id="ARBA00022895"/>
    </source>
</evidence>
<evidence type="ECO:0000256" key="18">
    <source>
        <dbReference type="SAM" id="MobiDB-lite"/>
    </source>
</evidence>
<evidence type="ECO:0000256" key="15">
    <source>
        <dbReference type="ARBA" id="ARBA00023204"/>
    </source>
</evidence>
<keyword evidence="11" id="KW-0067">ATP-binding</keyword>
<keyword evidence="21" id="KW-1185">Reference proteome</keyword>
<dbReference type="Proteomes" id="UP000308197">
    <property type="component" value="Unassembled WGS sequence"/>
</dbReference>
<dbReference type="EC" id="3.6.4.12" evidence="4"/>
<dbReference type="Gene3D" id="1.25.40.240">
    <property type="entry name" value="Ku, C-terminal domain"/>
    <property type="match status" value="1"/>
</dbReference>
<keyword evidence="10" id="KW-0347">Helicase</keyword>
<dbReference type="Gene3D" id="1.10.1600.10">
    <property type="match status" value="1"/>
</dbReference>
<evidence type="ECO:0000256" key="6">
    <source>
        <dbReference type="ARBA" id="ARBA00022454"/>
    </source>
</evidence>
<organism evidence="20 21">
    <name type="scientific">Polyporus arcularius HHB13444</name>
    <dbReference type="NCBI Taxonomy" id="1314778"/>
    <lineage>
        <taxon>Eukaryota</taxon>
        <taxon>Fungi</taxon>
        <taxon>Dikarya</taxon>
        <taxon>Basidiomycota</taxon>
        <taxon>Agaricomycotina</taxon>
        <taxon>Agaricomycetes</taxon>
        <taxon>Polyporales</taxon>
        <taxon>Polyporaceae</taxon>
        <taxon>Polyporus</taxon>
    </lineage>
</organism>
<evidence type="ECO:0000256" key="3">
    <source>
        <dbReference type="ARBA" id="ARBA00007726"/>
    </source>
</evidence>
<evidence type="ECO:0000256" key="11">
    <source>
        <dbReference type="ARBA" id="ARBA00022840"/>
    </source>
</evidence>
<keyword evidence="7" id="KW-0547">Nucleotide-binding</keyword>
<dbReference type="PROSITE" id="PS50234">
    <property type="entry name" value="VWFA"/>
    <property type="match status" value="1"/>
</dbReference>
<dbReference type="GO" id="GO:0005524">
    <property type="term" value="F:ATP binding"/>
    <property type="evidence" value="ECO:0007669"/>
    <property type="project" value="UniProtKB-KW"/>
</dbReference>
<evidence type="ECO:0000256" key="5">
    <source>
        <dbReference type="ARBA" id="ARBA00021792"/>
    </source>
</evidence>
<dbReference type="InterPro" id="IPR036465">
    <property type="entry name" value="vWFA_dom_sf"/>
</dbReference>
<evidence type="ECO:0000256" key="7">
    <source>
        <dbReference type="ARBA" id="ARBA00022741"/>
    </source>
</evidence>
<evidence type="ECO:0000256" key="9">
    <source>
        <dbReference type="ARBA" id="ARBA00022801"/>
    </source>
</evidence>
<evidence type="ECO:0000256" key="13">
    <source>
        <dbReference type="ARBA" id="ARBA00023125"/>
    </source>
</evidence>
<dbReference type="InParanoid" id="A0A5C3PQT2"/>
<gene>
    <name evidence="20" type="ORF">K466DRAFT_482564</name>
</gene>
<dbReference type="GO" id="GO:0016787">
    <property type="term" value="F:hydrolase activity"/>
    <property type="evidence" value="ECO:0007669"/>
    <property type="project" value="UniProtKB-KW"/>
</dbReference>
<feature type="region of interest" description="Disordered" evidence="18">
    <location>
        <begin position="618"/>
        <end position="720"/>
    </location>
</feature>
<dbReference type="GO" id="GO:0003684">
    <property type="term" value="F:damaged DNA binding"/>
    <property type="evidence" value="ECO:0007669"/>
    <property type="project" value="InterPro"/>
</dbReference>
<dbReference type="GO" id="GO:0003690">
    <property type="term" value="F:double-stranded DNA binding"/>
    <property type="evidence" value="ECO:0007669"/>
    <property type="project" value="TreeGrafter"/>
</dbReference>
<dbReference type="InterPro" id="IPR002035">
    <property type="entry name" value="VWF_A"/>
</dbReference>
<dbReference type="GO" id="GO:0042162">
    <property type="term" value="F:telomeric DNA binding"/>
    <property type="evidence" value="ECO:0007669"/>
    <property type="project" value="InterPro"/>
</dbReference>
<keyword evidence="9" id="KW-0378">Hydrolase</keyword>